<keyword evidence="6 8" id="KW-0472">Membrane</keyword>
<feature type="transmembrane region" description="Helical" evidence="8">
    <location>
        <begin position="164"/>
        <end position="187"/>
    </location>
</feature>
<dbReference type="InterPro" id="IPR020846">
    <property type="entry name" value="MFS_dom"/>
</dbReference>
<dbReference type="Proteomes" id="UP000537130">
    <property type="component" value="Unassembled WGS sequence"/>
</dbReference>
<feature type="transmembrane region" description="Helical" evidence="8">
    <location>
        <begin position="55"/>
        <end position="79"/>
    </location>
</feature>
<dbReference type="PANTHER" id="PTHR23513:SF11">
    <property type="entry name" value="STAPHYLOFERRIN A TRANSPORTER"/>
    <property type="match status" value="1"/>
</dbReference>
<keyword evidence="4 8" id="KW-0812">Transmembrane</keyword>
<protein>
    <submittedName>
        <fullName evidence="10">MFS family permease</fullName>
    </submittedName>
</protein>
<dbReference type="CDD" id="cd06173">
    <property type="entry name" value="MFS_MefA_like"/>
    <property type="match status" value="1"/>
</dbReference>
<feature type="transmembrane region" description="Helical" evidence="8">
    <location>
        <begin position="316"/>
        <end position="339"/>
    </location>
</feature>
<feature type="domain" description="Major facilitator superfamily (MFS) profile" evidence="9">
    <location>
        <begin position="1"/>
        <end position="405"/>
    </location>
</feature>
<evidence type="ECO:0000259" key="9">
    <source>
        <dbReference type="PROSITE" id="PS50850"/>
    </source>
</evidence>
<gene>
    <name evidence="10" type="ORF">FHR99_001981</name>
</gene>
<feature type="region of interest" description="Disordered" evidence="7">
    <location>
        <begin position="535"/>
        <end position="555"/>
    </location>
</feature>
<dbReference type="GO" id="GO:0022857">
    <property type="term" value="F:transmembrane transporter activity"/>
    <property type="evidence" value="ECO:0007669"/>
    <property type="project" value="InterPro"/>
</dbReference>
<keyword evidence="3" id="KW-1003">Cell membrane</keyword>
<sequence>MNQKENTKVSIFSPLQHATFRNMWLSNTVTNAGSLIQSVAAAWVMTSISTADHVALVQTATFLPMALFALPAGAIADIYDRRKVQIVFFFVSMLAAILMTAVSAFDLITPWVLLGLCFLVGTGGALAAPARGASVAEQVPSKLIPQAVALNNISYNLARSVGPAVGGMLVAAFGATIAFAVNALSFIPMLESLRRWKREPESSRLPPEGLLRSVNSGVRYVINMQPVRRAVGRAFFVCLVGAALPSLMPLVAKDILVGDASTFGLMLGCFGVGAVGGIFVLQPMRDRFGNEGTLQFCCLVIGLTTALLSICTNQWLAFVVLTLAGLAWMMVTTIISVMVQLFVPRWVMGRAIATSSAAITLGVAIGSWCWGLAARDFGLVLALQIAGGAMLVTQVLGWILPIADRDESTELDEEILADPDVQLGITGRSGPVSIELQYRIPVEKARDFYNIMREQQRARSRNGAYQWSISRNIADPEQWSERFSCPTWNDYLRLRNRRTLEDSELHRRAAQMQIGMEPIRVLRWLDRPAGSVRLSDSVPDRGDEALNVQGQGNTA</sequence>
<comment type="caution">
    <text evidence="10">The sequence shown here is derived from an EMBL/GenBank/DDBJ whole genome shotgun (WGS) entry which is preliminary data.</text>
</comment>
<dbReference type="GO" id="GO:0005886">
    <property type="term" value="C:plasma membrane"/>
    <property type="evidence" value="ECO:0007669"/>
    <property type="project" value="UniProtKB-SubCell"/>
</dbReference>
<dbReference type="AlphaFoldDB" id="A0A7W4W5H1"/>
<dbReference type="InterPro" id="IPR036259">
    <property type="entry name" value="MFS_trans_sf"/>
</dbReference>
<evidence type="ECO:0000313" key="11">
    <source>
        <dbReference type="Proteomes" id="UP000537130"/>
    </source>
</evidence>
<dbReference type="SUPFAM" id="SSF103473">
    <property type="entry name" value="MFS general substrate transporter"/>
    <property type="match status" value="1"/>
</dbReference>
<dbReference type="RefSeq" id="WP_183410479.1">
    <property type="nucleotide sequence ID" value="NZ_JACHWY010000002.1"/>
</dbReference>
<evidence type="ECO:0000256" key="5">
    <source>
        <dbReference type="ARBA" id="ARBA00022989"/>
    </source>
</evidence>
<dbReference type="PANTHER" id="PTHR23513">
    <property type="entry name" value="INTEGRAL MEMBRANE EFFLUX PROTEIN-RELATED"/>
    <property type="match status" value="1"/>
</dbReference>
<dbReference type="InterPro" id="IPR010290">
    <property type="entry name" value="TM_effector"/>
</dbReference>
<feature type="transmembrane region" description="Helical" evidence="8">
    <location>
        <begin position="293"/>
        <end position="310"/>
    </location>
</feature>
<organism evidence="10 11">
    <name type="scientific">Litorivivens lipolytica</name>
    <dbReference type="NCBI Taxonomy" id="1524264"/>
    <lineage>
        <taxon>Bacteria</taxon>
        <taxon>Pseudomonadati</taxon>
        <taxon>Pseudomonadota</taxon>
        <taxon>Gammaproteobacteria</taxon>
        <taxon>Litorivivens</taxon>
    </lineage>
</organism>
<feature type="transmembrane region" description="Helical" evidence="8">
    <location>
        <begin position="263"/>
        <end position="281"/>
    </location>
</feature>
<dbReference type="EMBL" id="JACHWY010000002">
    <property type="protein sequence ID" value="MBB3047715.1"/>
    <property type="molecule type" value="Genomic_DNA"/>
</dbReference>
<proteinExistence type="predicted"/>
<feature type="transmembrane region" description="Helical" evidence="8">
    <location>
        <begin position="351"/>
        <end position="373"/>
    </location>
</feature>
<evidence type="ECO:0000256" key="4">
    <source>
        <dbReference type="ARBA" id="ARBA00022692"/>
    </source>
</evidence>
<evidence type="ECO:0000256" key="1">
    <source>
        <dbReference type="ARBA" id="ARBA00004651"/>
    </source>
</evidence>
<reference evidence="10 11" key="1">
    <citation type="submission" date="2020-08" db="EMBL/GenBank/DDBJ databases">
        <title>Genomic Encyclopedia of Type Strains, Phase III (KMG-III): the genomes of soil and plant-associated and newly described type strains.</title>
        <authorList>
            <person name="Whitman W."/>
        </authorList>
    </citation>
    <scope>NUCLEOTIDE SEQUENCE [LARGE SCALE GENOMIC DNA]</scope>
    <source>
        <strain evidence="10 11">CECT 8654</strain>
    </source>
</reference>
<evidence type="ECO:0000256" key="2">
    <source>
        <dbReference type="ARBA" id="ARBA00022448"/>
    </source>
</evidence>
<dbReference type="Pfam" id="PF05977">
    <property type="entry name" value="MFS_3"/>
    <property type="match status" value="1"/>
</dbReference>
<evidence type="ECO:0000256" key="7">
    <source>
        <dbReference type="SAM" id="MobiDB-lite"/>
    </source>
</evidence>
<keyword evidence="5 8" id="KW-1133">Transmembrane helix</keyword>
<feature type="transmembrane region" description="Helical" evidence="8">
    <location>
        <begin position="86"/>
        <end position="105"/>
    </location>
</feature>
<dbReference type="PROSITE" id="PS50850">
    <property type="entry name" value="MFS"/>
    <property type="match status" value="1"/>
</dbReference>
<accession>A0A7W4W5H1</accession>
<comment type="subcellular location">
    <subcellularLocation>
        <location evidence="1">Cell membrane</location>
        <topology evidence="1">Multi-pass membrane protein</topology>
    </subcellularLocation>
</comment>
<evidence type="ECO:0000313" key="10">
    <source>
        <dbReference type="EMBL" id="MBB3047715.1"/>
    </source>
</evidence>
<feature type="transmembrane region" description="Helical" evidence="8">
    <location>
        <begin position="111"/>
        <end position="130"/>
    </location>
</feature>
<feature type="transmembrane region" description="Helical" evidence="8">
    <location>
        <begin position="230"/>
        <end position="251"/>
    </location>
</feature>
<keyword evidence="11" id="KW-1185">Reference proteome</keyword>
<evidence type="ECO:0000256" key="3">
    <source>
        <dbReference type="ARBA" id="ARBA00022475"/>
    </source>
</evidence>
<name>A0A7W4W5H1_9GAMM</name>
<feature type="transmembrane region" description="Helical" evidence="8">
    <location>
        <begin position="379"/>
        <end position="400"/>
    </location>
</feature>
<keyword evidence="2" id="KW-0813">Transport</keyword>
<evidence type="ECO:0000256" key="6">
    <source>
        <dbReference type="ARBA" id="ARBA00023136"/>
    </source>
</evidence>
<evidence type="ECO:0000256" key="8">
    <source>
        <dbReference type="SAM" id="Phobius"/>
    </source>
</evidence>
<dbReference type="Gene3D" id="1.20.1250.20">
    <property type="entry name" value="MFS general substrate transporter like domains"/>
    <property type="match status" value="1"/>
</dbReference>